<organism evidence="5 6">
    <name type="scientific">Serendipita vermifera MAFF 305830</name>
    <dbReference type="NCBI Taxonomy" id="933852"/>
    <lineage>
        <taxon>Eukaryota</taxon>
        <taxon>Fungi</taxon>
        <taxon>Dikarya</taxon>
        <taxon>Basidiomycota</taxon>
        <taxon>Agaricomycotina</taxon>
        <taxon>Agaricomycetes</taxon>
        <taxon>Sebacinales</taxon>
        <taxon>Serendipitaceae</taxon>
        <taxon>Serendipita</taxon>
    </lineage>
</organism>
<dbReference type="Pfam" id="PF20153">
    <property type="entry name" value="DUF6535"/>
    <property type="match status" value="1"/>
</dbReference>
<evidence type="ECO:0000256" key="1">
    <source>
        <dbReference type="SAM" id="MobiDB-lite"/>
    </source>
</evidence>
<feature type="transmembrane region" description="Helical" evidence="2">
    <location>
        <begin position="126"/>
        <end position="151"/>
    </location>
</feature>
<evidence type="ECO:0000313" key="5">
    <source>
        <dbReference type="EMBL" id="KIM22648.1"/>
    </source>
</evidence>
<feature type="chain" id="PRO_5002157886" description="DUF6535 domain-containing protein" evidence="3">
    <location>
        <begin position="18"/>
        <end position="610"/>
    </location>
</feature>
<evidence type="ECO:0000313" key="6">
    <source>
        <dbReference type="Proteomes" id="UP000054097"/>
    </source>
</evidence>
<evidence type="ECO:0000256" key="2">
    <source>
        <dbReference type="SAM" id="Phobius"/>
    </source>
</evidence>
<keyword evidence="3" id="KW-0732">Signal</keyword>
<dbReference type="OrthoDB" id="3235960at2759"/>
<dbReference type="Proteomes" id="UP000054097">
    <property type="component" value="Unassembled WGS sequence"/>
</dbReference>
<gene>
    <name evidence="5" type="ORF">M408DRAFT_78763</name>
</gene>
<feature type="region of interest" description="Disordered" evidence="1">
    <location>
        <begin position="22"/>
        <end position="42"/>
    </location>
</feature>
<evidence type="ECO:0000259" key="4">
    <source>
        <dbReference type="Pfam" id="PF20153"/>
    </source>
</evidence>
<keyword evidence="2" id="KW-1133">Transmembrane helix</keyword>
<keyword evidence="2" id="KW-0472">Membrane</keyword>
<protein>
    <recommendedName>
        <fullName evidence="4">DUF6535 domain-containing protein</fullName>
    </recommendedName>
</protein>
<reference evidence="6" key="2">
    <citation type="submission" date="2015-01" db="EMBL/GenBank/DDBJ databases">
        <title>Evolutionary Origins and Diversification of the Mycorrhizal Mutualists.</title>
        <authorList>
            <consortium name="DOE Joint Genome Institute"/>
            <consortium name="Mycorrhizal Genomics Consortium"/>
            <person name="Kohler A."/>
            <person name="Kuo A."/>
            <person name="Nagy L.G."/>
            <person name="Floudas D."/>
            <person name="Copeland A."/>
            <person name="Barry K.W."/>
            <person name="Cichocki N."/>
            <person name="Veneault-Fourrey C."/>
            <person name="LaButti K."/>
            <person name="Lindquist E.A."/>
            <person name="Lipzen A."/>
            <person name="Lundell T."/>
            <person name="Morin E."/>
            <person name="Murat C."/>
            <person name="Riley R."/>
            <person name="Ohm R."/>
            <person name="Sun H."/>
            <person name="Tunlid A."/>
            <person name="Henrissat B."/>
            <person name="Grigoriev I.V."/>
            <person name="Hibbett D.S."/>
            <person name="Martin F."/>
        </authorList>
    </citation>
    <scope>NUCLEOTIDE SEQUENCE [LARGE SCALE GENOMIC DNA]</scope>
    <source>
        <strain evidence="6">MAFF 305830</strain>
    </source>
</reference>
<feature type="signal peptide" evidence="3">
    <location>
        <begin position="1"/>
        <end position="17"/>
    </location>
</feature>
<dbReference type="AlphaFoldDB" id="A0A0C2W8B6"/>
<feature type="transmembrane region" description="Helical" evidence="2">
    <location>
        <begin position="222"/>
        <end position="246"/>
    </location>
</feature>
<keyword evidence="6" id="KW-1185">Reference proteome</keyword>
<dbReference type="HOGENOM" id="CLU_416286_0_0_1"/>
<feature type="transmembrane region" description="Helical" evidence="2">
    <location>
        <begin position="187"/>
        <end position="210"/>
    </location>
</feature>
<accession>A0A0C2W8B6</accession>
<name>A0A0C2W8B6_SERVB</name>
<proteinExistence type="predicted"/>
<evidence type="ECO:0000256" key="3">
    <source>
        <dbReference type="SAM" id="SignalP"/>
    </source>
</evidence>
<keyword evidence="2" id="KW-0812">Transmembrane</keyword>
<dbReference type="InterPro" id="IPR045338">
    <property type="entry name" value="DUF6535"/>
</dbReference>
<feature type="transmembrane region" description="Helical" evidence="2">
    <location>
        <begin position="68"/>
        <end position="87"/>
    </location>
</feature>
<feature type="domain" description="DUF6535" evidence="4">
    <location>
        <begin position="46"/>
        <end position="214"/>
    </location>
</feature>
<reference evidence="5 6" key="1">
    <citation type="submission" date="2014-04" db="EMBL/GenBank/DDBJ databases">
        <authorList>
            <consortium name="DOE Joint Genome Institute"/>
            <person name="Kuo A."/>
            <person name="Zuccaro A."/>
            <person name="Kohler A."/>
            <person name="Nagy L.G."/>
            <person name="Floudas D."/>
            <person name="Copeland A."/>
            <person name="Barry K.W."/>
            <person name="Cichocki N."/>
            <person name="Veneault-Fourrey C."/>
            <person name="LaButti K."/>
            <person name="Lindquist E.A."/>
            <person name="Lipzen A."/>
            <person name="Lundell T."/>
            <person name="Morin E."/>
            <person name="Murat C."/>
            <person name="Sun H."/>
            <person name="Tunlid A."/>
            <person name="Henrissat B."/>
            <person name="Grigoriev I.V."/>
            <person name="Hibbett D.S."/>
            <person name="Martin F."/>
            <person name="Nordberg H.P."/>
            <person name="Cantor M.N."/>
            <person name="Hua S.X."/>
        </authorList>
    </citation>
    <scope>NUCLEOTIDE SEQUENCE [LARGE SCALE GENOMIC DNA]</scope>
    <source>
        <strain evidence="5 6">MAFF 305830</strain>
    </source>
</reference>
<dbReference type="EMBL" id="KN824351">
    <property type="protein sequence ID" value="KIM22648.1"/>
    <property type="molecule type" value="Genomic_DNA"/>
</dbReference>
<sequence length="610" mass="68479">MAIPFVVIELLLTEVSGLDVYRHDDKTAPPPNPAHGTQSKEQPTLWSYYSERGIHYDRDLVEDANNTVEVLLIFAGLFSAVVTAFISQTYPMLQRDPKDIQTSIYLQLRNPGTSTPMDDPFVAPSYAVRVNCFLFAGLFTSMFVALLGILVKQWTRSYQRQLAGVSSPHLRARIRHFRFNGAKRWQLARIVGLLSIFMHLALFISAVGIIDLLIATAPTVGWVALSVFILGVVFFLTTAVLPLFVLDAPFRSPLSKVLFGMKMYAGRLHLIEYLRNFRRRNTDTIQLYPMAKEEGLEDHIQQSQGGESSENSIVRTQIHLDLDIICHLLSTADKSTERWLLDLCFEKLPNLRLLEQNDPHTFHSRDIILEVYNFLVKGCITTNQSNGVDLNPDRLPRARILCKFLAWYLSLPHTEAEKEKLTRNLEKGGDPTVFAKLLAESAPSAQNAQSEKNRSVIDGITALGCIEHFKQSGPDNACSICEKEVSALTEVDPTTKPPDDRDEKKVNGITSLLIKRTDCLCTKTESPERTTSNCVAAREALRDAFQSCNPVEKDRRLWLQVLAEKEARASTSLKDAWFVPLQSILNELQVTNGYTFNQVTISPSIGTPAI</sequence>